<evidence type="ECO:0000256" key="2">
    <source>
        <dbReference type="SAM" id="Coils"/>
    </source>
</evidence>
<feature type="region of interest" description="Disordered" evidence="3">
    <location>
        <begin position="620"/>
        <end position="643"/>
    </location>
</feature>
<dbReference type="GO" id="GO:0008017">
    <property type="term" value="F:microtubule binding"/>
    <property type="evidence" value="ECO:0007669"/>
    <property type="project" value="InterPro"/>
</dbReference>
<dbReference type="GO" id="GO:0005874">
    <property type="term" value="C:microtubule"/>
    <property type="evidence" value="ECO:0007669"/>
    <property type="project" value="TreeGrafter"/>
</dbReference>
<dbReference type="OrthoDB" id="3176171at2759"/>
<organism evidence="6">
    <name type="scientific">Naegleria gruberi</name>
    <name type="common">Amoeba</name>
    <dbReference type="NCBI Taxonomy" id="5762"/>
    <lineage>
        <taxon>Eukaryota</taxon>
        <taxon>Discoba</taxon>
        <taxon>Heterolobosea</taxon>
        <taxon>Tetramitia</taxon>
        <taxon>Eutetramitia</taxon>
        <taxon>Vahlkampfiidae</taxon>
        <taxon>Naegleria</taxon>
    </lineage>
</organism>
<dbReference type="PANTHER" id="PTHR24115:SF1004">
    <property type="entry name" value="KINESIN-LIKE PROTEIN KIF15"/>
    <property type="match status" value="1"/>
</dbReference>
<dbReference type="PRINTS" id="PR00380">
    <property type="entry name" value="KINESINHEAVY"/>
</dbReference>
<dbReference type="OMA" id="SIWFEGQ"/>
<dbReference type="InterPro" id="IPR036961">
    <property type="entry name" value="Kinesin_motor_dom_sf"/>
</dbReference>
<accession>D2VDS2</accession>
<dbReference type="InterPro" id="IPR027640">
    <property type="entry name" value="Kinesin-like_fam"/>
</dbReference>
<feature type="coiled-coil region" evidence="2">
    <location>
        <begin position="404"/>
        <end position="551"/>
    </location>
</feature>
<evidence type="ECO:0000256" key="3">
    <source>
        <dbReference type="SAM" id="MobiDB-lite"/>
    </source>
</evidence>
<keyword evidence="2" id="KW-0175">Coiled coil</keyword>
<dbReference type="GO" id="GO:0007018">
    <property type="term" value="P:microtubule-based movement"/>
    <property type="evidence" value="ECO:0007669"/>
    <property type="project" value="InterPro"/>
</dbReference>
<dbReference type="InterPro" id="IPR001752">
    <property type="entry name" value="Kinesin_motor_dom"/>
</dbReference>
<protein>
    <submittedName>
        <fullName evidence="5">Kinesin-1</fullName>
    </submittedName>
</protein>
<keyword evidence="6" id="KW-1185">Reference proteome</keyword>
<dbReference type="AlphaFoldDB" id="D2VDS2"/>
<dbReference type="Proteomes" id="UP000006671">
    <property type="component" value="Unassembled WGS sequence"/>
</dbReference>
<evidence type="ECO:0000256" key="1">
    <source>
        <dbReference type="PROSITE-ProRule" id="PRU00283"/>
    </source>
</evidence>
<dbReference type="GO" id="GO:0003777">
    <property type="term" value="F:microtubule motor activity"/>
    <property type="evidence" value="ECO:0007669"/>
    <property type="project" value="InterPro"/>
</dbReference>
<dbReference type="GO" id="GO:0016887">
    <property type="term" value="F:ATP hydrolysis activity"/>
    <property type="evidence" value="ECO:0007669"/>
    <property type="project" value="TreeGrafter"/>
</dbReference>
<dbReference type="Gene3D" id="3.40.850.10">
    <property type="entry name" value="Kinesin motor domain"/>
    <property type="match status" value="1"/>
</dbReference>
<feature type="domain" description="Kinesin motor" evidence="4">
    <location>
        <begin position="65"/>
        <end position="388"/>
    </location>
</feature>
<dbReference type="KEGG" id="ngr:NAEGRDRAFT_79561"/>
<dbReference type="RefSeq" id="XP_002677693.1">
    <property type="nucleotide sequence ID" value="XM_002677647.1"/>
</dbReference>
<proteinExistence type="inferred from homology"/>
<dbReference type="SMART" id="SM00129">
    <property type="entry name" value="KISc"/>
    <property type="match status" value="1"/>
</dbReference>
<keyword evidence="1" id="KW-0547">Nucleotide-binding</keyword>
<reference evidence="5 6" key="1">
    <citation type="journal article" date="2010" name="Cell">
        <title>The genome of Naegleria gruberi illuminates early eukaryotic versatility.</title>
        <authorList>
            <person name="Fritz-Laylin L.K."/>
            <person name="Prochnik S.E."/>
            <person name="Ginger M.L."/>
            <person name="Dacks J.B."/>
            <person name="Carpenter M.L."/>
            <person name="Field M.C."/>
            <person name="Kuo A."/>
            <person name="Paredez A."/>
            <person name="Chapman J."/>
            <person name="Pham J."/>
            <person name="Shu S."/>
            <person name="Neupane R."/>
            <person name="Cipriano M."/>
            <person name="Mancuso J."/>
            <person name="Tu H."/>
            <person name="Salamov A."/>
            <person name="Lindquist E."/>
            <person name="Shapiro H."/>
            <person name="Lucas S."/>
            <person name="Grigoriev I.V."/>
            <person name="Cande W.Z."/>
            <person name="Fulton C."/>
            <person name="Rokhsar D.S."/>
            <person name="Dawson S.C."/>
        </authorList>
    </citation>
    <scope>NUCLEOTIDE SEQUENCE [LARGE SCALE GENOMIC DNA]</scope>
    <source>
        <strain evidence="5 6">NEG-M</strain>
    </source>
</reference>
<feature type="region of interest" description="Disordered" evidence="3">
    <location>
        <begin position="1"/>
        <end position="58"/>
    </location>
</feature>
<comment type="similarity">
    <text evidence="1">Belongs to the TRAFAC class myosin-kinesin ATPase superfamily. Kinesin family.</text>
</comment>
<dbReference type="InterPro" id="IPR027417">
    <property type="entry name" value="P-loop_NTPase"/>
</dbReference>
<keyword evidence="1" id="KW-0067">ATP-binding</keyword>
<dbReference type="SUPFAM" id="SSF52540">
    <property type="entry name" value="P-loop containing nucleoside triphosphate hydrolases"/>
    <property type="match status" value="1"/>
</dbReference>
<evidence type="ECO:0000313" key="5">
    <source>
        <dbReference type="EMBL" id="EFC44949.1"/>
    </source>
</evidence>
<dbReference type="GeneID" id="8853035"/>
<dbReference type="PROSITE" id="PS50067">
    <property type="entry name" value="KINESIN_MOTOR_2"/>
    <property type="match status" value="1"/>
</dbReference>
<dbReference type="Pfam" id="PF00225">
    <property type="entry name" value="Kinesin"/>
    <property type="match status" value="1"/>
</dbReference>
<sequence>MPPPPPSTSSSSTPRGKAMRSAFLPPETPLSTKIRKPIRATPSSSTSSSTNGTKLQEQEQLQDQCIKVYIRIRPNDDHDQLQIEFLNNSSIQVTCKNQEKADTPKVFLFDQVLDENVSQQQVFDLIGVPVVEELLQGFNASILGYGHTGSGKTFTMGTNLHEIADSFESGNLPAACGLLPRIVERLLNRKKVDEQLSCSLFEIYNGGVYDLFGEASKKCKVKYSNGVDVVTNAKKKLIHSLSDLSSISSGLKRRHQSATGQNLSSSRSHCIFRLFITTADNTERCLNMVDLAGSERQKTANIHADKMLLDEANYINTSLTVLKRCIEAVYNNQSNTDKKTLVPYREDNLALLLHSTLEGNSKTFFIGNIGTASESISTLNYAQTARKIKKMTSKLSSMLKKKSGGLFEEEIEKLKKELEETKGKLDEERDSKTKHIEELSQKIALLETKQQEANEILKQSNTIIEEMQIRDDSLKEICSEKEEIISNLFEELSKARKESELLEKDNSTLKSENSILLEAIENQCEIIRQRDKEHDSAFQNLKEQLDEYQKQSSSKTLTIQTLRDELKKKDKIIQRKSSTTAEQLYQTIENLLKTIEDQKKTIHMFLNGTMEVVDIDKEEAHDGNSCDSDDDDEKVMSDSPVVKSNKRKVISPLQNIVYESTDENNEPECKYSKSDLLEYLK</sequence>
<dbReference type="STRING" id="5762.D2VDS2"/>
<name>D2VDS2_NAEGR</name>
<evidence type="ECO:0000313" key="6">
    <source>
        <dbReference type="Proteomes" id="UP000006671"/>
    </source>
</evidence>
<dbReference type="PANTHER" id="PTHR24115">
    <property type="entry name" value="KINESIN-RELATED"/>
    <property type="match status" value="1"/>
</dbReference>
<keyword evidence="1" id="KW-0505">Motor protein</keyword>
<dbReference type="EMBL" id="GG738865">
    <property type="protein sequence ID" value="EFC44949.1"/>
    <property type="molecule type" value="Genomic_DNA"/>
</dbReference>
<dbReference type="InParanoid" id="D2VDS2"/>
<dbReference type="eggNOG" id="KOG4280">
    <property type="taxonomic scope" value="Eukaryota"/>
</dbReference>
<evidence type="ECO:0000259" key="4">
    <source>
        <dbReference type="PROSITE" id="PS50067"/>
    </source>
</evidence>
<dbReference type="VEuPathDB" id="AmoebaDB:NAEGRDRAFT_79561"/>
<feature type="binding site" evidence="1">
    <location>
        <begin position="146"/>
        <end position="153"/>
    </location>
    <ligand>
        <name>ATP</name>
        <dbReference type="ChEBI" id="CHEBI:30616"/>
    </ligand>
</feature>
<dbReference type="GO" id="GO:0005871">
    <property type="term" value="C:kinesin complex"/>
    <property type="evidence" value="ECO:0007669"/>
    <property type="project" value="TreeGrafter"/>
</dbReference>
<dbReference type="GO" id="GO:0005524">
    <property type="term" value="F:ATP binding"/>
    <property type="evidence" value="ECO:0007669"/>
    <property type="project" value="UniProtKB-UniRule"/>
</dbReference>
<gene>
    <name evidence="5" type="ORF">NAEGRDRAFT_79561</name>
</gene>